<dbReference type="GO" id="GO:0046873">
    <property type="term" value="F:metal ion transmembrane transporter activity"/>
    <property type="evidence" value="ECO:0007669"/>
    <property type="project" value="InterPro"/>
</dbReference>
<comment type="subcellular location">
    <subcellularLocation>
        <location evidence="1">Membrane</location>
        <topology evidence="1">Multi-pass membrane protein</topology>
    </subcellularLocation>
</comment>
<dbReference type="AlphaFoldDB" id="A0A9W8TAC5"/>
<feature type="compositionally biased region" description="Basic residues" evidence="5">
    <location>
        <begin position="129"/>
        <end position="146"/>
    </location>
</feature>
<evidence type="ECO:0000256" key="5">
    <source>
        <dbReference type="SAM" id="MobiDB-lite"/>
    </source>
</evidence>
<accession>A0A9W8TAC5</accession>
<feature type="compositionally biased region" description="Basic and acidic residues" evidence="5">
    <location>
        <begin position="154"/>
        <end position="165"/>
    </location>
</feature>
<feature type="region of interest" description="Disordered" evidence="5">
    <location>
        <begin position="908"/>
        <end position="927"/>
    </location>
</feature>
<keyword evidence="4 6" id="KW-0472">Membrane</keyword>
<evidence type="ECO:0000256" key="2">
    <source>
        <dbReference type="ARBA" id="ARBA00022692"/>
    </source>
</evidence>
<reference evidence="7" key="1">
    <citation type="submission" date="2022-10" db="EMBL/GenBank/DDBJ databases">
        <title>Tapping the CABI collections for fungal endophytes: first genome assemblies for Collariella, Neodidymelliopsis, Ascochyta clinopodiicola, Didymella pomorum, Didymosphaeria variabile, Neocosmospora piperis and Neocucurbitaria cava.</title>
        <authorList>
            <person name="Hill R."/>
        </authorList>
    </citation>
    <scope>NUCLEOTIDE SEQUENCE</scope>
    <source>
        <strain evidence="7">IMI 366586</strain>
    </source>
</reference>
<evidence type="ECO:0008006" key="9">
    <source>
        <dbReference type="Google" id="ProtNLM"/>
    </source>
</evidence>
<sequence>MADPPGEGQGRSSHVRFADQEYSARPRRPHRQDSRTQSRRGTYERVEIPIERPRFRNDSGDRPGPPATFRGDVIMVGASSRRSRDEAEAYGDYDLPPRDVSPRRPYESTRRFTESPRPIEDEEDPRRDARPRRSYSRSRSRSRSPGRRIYGSPPRRDRYRSRETSRTPGYDGDNFRSYRAGSFSSEEWDPYDKFSFASQSLSMTESSRDGDSDAESPEPEEQPPPKVEAASASSSQLTLVHSSLYTGNAEMSGSHTATLKVVHDSTGQKHPLFRWLHIPQDVMNFDKFWVEISRISGLTALEKKAITRLRADVKKTCAKSRINPKGARVGYLDPKSIEVPLKALKKGTTTTDLVTGSARWICIPYFSLEQYSGLLAASNTSLFPPQTLLQVQYSQITEPRDMEQAVCRLGNADRGECFHISQLWCLVIDNSLLVTCGTMTRDDLLGQALEIKEQPSRALATEAKGRILVAYGESVVWLLEAEECQTWFAFLSNFQVFWPKIPEFWHKDQMVTAEIWPKILKLASTARSLSIKIIMKLGSQPDPPPRAILRPEPQVLSSSSGKKGKPKTNKFFHVLTLASRGLTTMAGSATLEAQLEAAEKFITAETTYSNRKIYTSCKEATKMECYLYLADLADRVEAEGSDHVRRAYEEKIDIFNAADVIYSFFLPAEFEGPMSGKFWGALRTMIELSILEPGFIQSSFEDTLVDIRTSLRSFTQDLFAFQTIMAHSTEEERVGVDLPPEFSTAWLYLVMGMIYGSKDDFTWDSRIRRAKDLVERGSKKLLQGLSNKSLLDRASVLPLEVLSLVTMGLLQDQVGKSDDICDTYSQYLNSLDNSITSQPSDRSLQRYIDLVQQELVAVKRTLWKQKNIISRVRNSLTAIDTQDIVVRQLEQSMFMKDKERQYNKRYYAEVSPQAPPNPPPQSYGPEEDYAPRVEYAYTQEAIPPQPANDYMGLDDDFLYDMTTSSKLSPTDAGGLRALLFLECSRLIEQREFEFRRFTEFTKDLERGFAYKMDFTRDRQERAIYAFTLVTIIFLPISAVSSIFGMNTTDIRDMEYSQWLYWVVAIPLTVVVIMAGLLFMGELGNLARWFLRRSGQRGQGMYGGPSVMSQTAESAAFWPPPPPPPPREEYASPYEAGPGIQRTQTQMYYRAPSRARPSRRMGGY</sequence>
<feature type="compositionally biased region" description="Acidic residues" evidence="5">
    <location>
        <begin position="212"/>
        <end position="221"/>
    </location>
</feature>
<feature type="compositionally biased region" description="Basic and acidic residues" evidence="5">
    <location>
        <begin position="95"/>
        <end position="128"/>
    </location>
</feature>
<dbReference type="SUPFAM" id="SSF144083">
    <property type="entry name" value="Magnesium transport protein CorA, transmembrane region"/>
    <property type="match status" value="1"/>
</dbReference>
<dbReference type="Pfam" id="PF01544">
    <property type="entry name" value="CorA"/>
    <property type="match status" value="1"/>
</dbReference>
<keyword evidence="2 6" id="KW-0812">Transmembrane</keyword>
<dbReference type="GO" id="GO:0016020">
    <property type="term" value="C:membrane"/>
    <property type="evidence" value="ECO:0007669"/>
    <property type="project" value="UniProtKB-SubCell"/>
</dbReference>
<evidence type="ECO:0000313" key="8">
    <source>
        <dbReference type="Proteomes" id="UP001140502"/>
    </source>
</evidence>
<proteinExistence type="predicted"/>
<evidence type="ECO:0000256" key="3">
    <source>
        <dbReference type="ARBA" id="ARBA00022989"/>
    </source>
</evidence>
<feature type="region of interest" description="Disordered" evidence="5">
    <location>
        <begin position="200"/>
        <end position="234"/>
    </location>
</feature>
<evidence type="ECO:0000256" key="6">
    <source>
        <dbReference type="SAM" id="Phobius"/>
    </source>
</evidence>
<protein>
    <recommendedName>
        <fullName evidence="9">Mg2+ transporter</fullName>
    </recommendedName>
</protein>
<keyword evidence="8" id="KW-1185">Reference proteome</keyword>
<feature type="transmembrane region" description="Helical" evidence="6">
    <location>
        <begin position="1058"/>
        <end position="1082"/>
    </location>
</feature>
<dbReference type="InterPro" id="IPR002523">
    <property type="entry name" value="MgTranspt_CorA/ZnTranspt_ZntB"/>
</dbReference>
<evidence type="ECO:0000313" key="7">
    <source>
        <dbReference type="EMBL" id="KAJ4308787.1"/>
    </source>
</evidence>
<keyword evidence="3 6" id="KW-1133">Transmembrane helix</keyword>
<dbReference type="EMBL" id="JAPEUR010000492">
    <property type="protein sequence ID" value="KAJ4308787.1"/>
    <property type="molecule type" value="Genomic_DNA"/>
</dbReference>
<feature type="region of interest" description="Disordered" evidence="5">
    <location>
        <begin position="1144"/>
        <end position="1163"/>
    </location>
</feature>
<comment type="caution">
    <text evidence="7">The sequence shown here is derived from an EMBL/GenBank/DDBJ whole genome shotgun (WGS) entry which is preliminary data.</text>
</comment>
<evidence type="ECO:0000256" key="4">
    <source>
        <dbReference type="ARBA" id="ARBA00023136"/>
    </source>
</evidence>
<name>A0A9W8TAC5_9HYPO</name>
<feature type="region of interest" description="Disordered" evidence="5">
    <location>
        <begin position="1"/>
        <end position="177"/>
    </location>
</feature>
<dbReference type="OrthoDB" id="5286874at2759"/>
<feature type="transmembrane region" description="Helical" evidence="6">
    <location>
        <begin position="1022"/>
        <end position="1046"/>
    </location>
</feature>
<feature type="compositionally biased region" description="Pro residues" evidence="5">
    <location>
        <begin position="913"/>
        <end position="922"/>
    </location>
</feature>
<dbReference type="Proteomes" id="UP001140502">
    <property type="component" value="Unassembled WGS sequence"/>
</dbReference>
<dbReference type="Gene3D" id="1.20.58.340">
    <property type="entry name" value="Magnesium transport protein CorA, transmembrane region"/>
    <property type="match status" value="1"/>
</dbReference>
<feature type="region of interest" description="Disordered" evidence="5">
    <location>
        <begin position="1112"/>
        <end position="1135"/>
    </location>
</feature>
<gene>
    <name evidence="7" type="ORF">N0V84_011884</name>
</gene>
<organism evidence="7 8">
    <name type="scientific">Fusarium piperis</name>
    <dbReference type="NCBI Taxonomy" id="1435070"/>
    <lineage>
        <taxon>Eukaryota</taxon>
        <taxon>Fungi</taxon>
        <taxon>Dikarya</taxon>
        <taxon>Ascomycota</taxon>
        <taxon>Pezizomycotina</taxon>
        <taxon>Sordariomycetes</taxon>
        <taxon>Hypocreomycetidae</taxon>
        <taxon>Hypocreales</taxon>
        <taxon>Nectriaceae</taxon>
        <taxon>Fusarium</taxon>
        <taxon>Fusarium solani species complex</taxon>
    </lineage>
</organism>
<feature type="compositionally biased region" description="Basic and acidic residues" evidence="5">
    <location>
        <begin position="31"/>
        <end position="61"/>
    </location>
</feature>
<evidence type="ECO:0000256" key="1">
    <source>
        <dbReference type="ARBA" id="ARBA00004141"/>
    </source>
</evidence>
<dbReference type="InterPro" id="IPR045863">
    <property type="entry name" value="CorA_TM1_TM2"/>
</dbReference>